<reference evidence="1 2" key="1">
    <citation type="submission" date="2014-04" db="EMBL/GenBank/DDBJ databases">
        <authorList>
            <consortium name="DOE Joint Genome Institute"/>
            <person name="Kuo A."/>
            <person name="Kohler A."/>
            <person name="Costa M.D."/>
            <person name="Nagy L.G."/>
            <person name="Floudas D."/>
            <person name="Copeland A."/>
            <person name="Barry K.W."/>
            <person name="Cichocki N."/>
            <person name="Veneault-Fourrey C."/>
            <person name="LaButti K."/>
            <person name="Lindquist E.A."/>
            <person name="Lipzen A."/>
            <person name="Lundell T."/>
            <person name="Morin E."/>
            <person name="Murat C."/>
            <person name="Sun H."/>
            <person name="Tunlid A."/>
            <person name="Henrissat B."/>
            <person name="Grigoriev I.V."/>
            <person name="Hibbett D.S."/>
            <person name="Martin F."/>
            <person name="Nordberg H.P."/>
            <person name="Cantor M.N."/>
            <person name="Hua S.X."/>
        </authorList>
    </citation>
    <scope>NUCLEOTIDE SEQUENCE [LARGE SCALE GENOMIC DNA]</scope>
    <source>
        <strain evidence="1 2">Marx 270</strain>
    </source>
</reference>
<name>A0A0C3PIQ8_PISTI</name>
<proteinExistence type="predicted"/>
<dbReference type="AlphaFoldDB" id="A0A0C3PIQ8"/>
<reference evidence="2" key="2">
    <citation type="submission" date="2015-01" db="EMBL/GenBank/DDBJ databases">
        <title>Evolutionary Origins and Diversification of the Mycorrhizal Mutualists.</title>
        <authorList>
            <consortium name="DOE Joint Genome Institute"/>
            <consortium name="Mycorrhizal Genomics Consortium"/>
            <person name="Kohler A."/>
            <person name="Kuo A."/>
            <person name="Nagy L.G."/>
            <person name="Floudas D."/>
            <person name="Copeland A."/>
            <person name="Barry K.W."/>
            <person name="Cichocki N."/>
            <person name="Veneault-Fourrey C."/>
            <person name="LaButti K."/>
            <person name="Lindquist E.A."/>
            <person name="Lipzen A."/>
            <person name="Lundell T."/>
            <person name="Morin E."/>
            <person name="Murat C."/>
            <person name="Riley R."/>
            <person name="Ohm R."/>
            <person name="Sun H."/>
            <person name="Tunlid A."/>
            <person name="Henrissat B."/>
            <person name="Grigoriev I.V."/>
            <person name="Hibbett D.S."/>
            <person name="Martin F."/>
        </authorList>
    </citation>
    <scope>NUCLEOTIDE SEQUENCE [LARGE SCALE GENOMIC DNA]</scope>
    <source>
        <strain evidence="2">Marx 270</strain>
    </source>
</reference>
<dbReference type="OrthoDB" id="10283294at2759"/>
<dbReference type="InParanoid" id="A0A0C3PIQ8"/>
<organism evidence="1 2">
    <name type="scientific">Pisolithus tinctorius Marx 270</name>
    <dbReference type="NCBI Taxonomy" id="870435"/>
    <lineage>
        <taxon>Eukaryota</taxon>
        <taxon>Fungi</taxon>
        <taxon>Dikarya</taxon>
        <taxon>Basidiomycota</taxon>
        <taxon>Agaricomycotina</taxon>
        <taxon>Agaricomycetes</taxon>
        <taxon>Agaricomycetidae</taxon>
        <taxon>Boletales</taxon>
        <taxon>Sclerodermatineae</taxon>
        <taxon>Pisolithaceae</taxon>
        <taxon>Pisolithus</taxon>
    </lineage>
</organism>
<dbReference type="HOGENOM" id="CLU_2109983_0_0_1"/>
<evidence type="ECO:0000313" key="2">
    <source>
        <dbReference type="Proteomes" id="UP000054217"/>
    </source>
</evidence>
<sequence>MGSQLIVSMRMRWCAAPLHILTMSSLLGRRMYGPSENLSTQLRVQLLPVFTRYDLAEPRTCVQEDGYRTPPFAEEEETRGNSSHAVKRGCLINSPGSTSRSQSPCILVCSFCYWQ</sequence>
<gene>
    <name evidence="1" type="ORF">M404DRAFT_357100</name>
</gene>
<keyword evidence="2" id="KW-1185">Reference proteome</keyword>
<evidence type="ECO:0000313" key="1">
    <source>
        <dbReference type="EMBL" id="KIO08446.1"/>
    </source>
</evidence>
<dbReference type="EMBL" id="KN831957">
    <property type="protein sequence ID" value="KIO08446.1"/>
    <property type="molecule type" value="Genomic_DNA"/>
</dbReference>
<dbReference type="Proteomes" id="UP000054217">
    <property type="component" value="Unassembled WGS sequence"/>
</dbReference>
<accession>A0A0C3PIQ8</accession>
<protein>
    <submittedName>
        <fullName evidence="1">Uncharacterized protein</fullName>
    </submittedName>
</protein>